<feature type="region of interest" description="Disordered" evidence="1">
    <location>
        <begin position="380"/>
        <end position="420"/>
    </location>
</feature>
<gene>
    <name evidence="4" type="ORF">B0J15DRAFT_535506</name>
</gene>
<accession>A0A9P9KIJ1</accession>
<dbReference type="EMBL" id="JAGTJS010000009">
    <property type="protein sequence ID" value="KAH7258495.1"/>
    <property type="molecule type" value="Genomic_DNA"/>
</dbReference>
<dbReference type="AlphaFoldDB" id="A0A9P9KIJ1"/>
<keyword evidence="5" id="KW-1185">Reference proteome</keyword>
<dbReference type="Pfam" id="PF17111">
    <property type="entry name" value="PigL_N"/>
    <property type="match status" value="1"/>
</dbReference>
<feature type="domain" description="Azaphilone pigments biosynthesis cluster protein L N-terminal" evidence="3">
    <location>
        <begin position="2"/>
        <end position="200"/>
    </location>
</feature>
<comment type="caution">
    <text evidence="4">The sequence shown here is derived from an EMBL/GenBank/DDBJ whole genome shotgun (WGS) entry which is preliminary data.</text>
</comment>
<protein>
    <recommendedName>
        <fullName evidence="3">Azaphilone pigments biosynthesis cluster protein L N-terminal domain-containing protein</fullName>
    </recommendedName>
</protein>
<proteinExistence type="predicted"/>
<keyword evidence="2" id="KW-0732">Signal</keyword>
<evidence type="ECO:0000313" key="4">
    <source>
        <dbReference type="EMBL" id="KAH7258495.1"/>
    </source>
</evidence>
<evidence type="ECO:0000313" key="5">
    <source>
        <dbReference type="Proteomes" id="UP000736672"/>
    </source>
</evidence>
<name>A0A9P9KIJ1_FUSSL</name>
<dbReference type="InterPro" id="IPR031348">
    <property type="entry name" value="PigL_N"/>
</dbReference>
<feature type="compositionally biased region" description="Polar residues" evidence="1">
    <location>
        <begin position="396"/>
        <end position="410"/>
    </location>
</feature>
<feature type="signal peptide" evidence="2">
    <location>
        <begin position="1"/>
        <end position="17"/>
    </location>
</feature>
<dbReference type="Proteomes" id="UP000736672">
    <property type="component" value="Unassembled WGS sequence"/>
</dbReference>
<evidence type="ECO:0000256" key="2">
    <source>
        <dbReference type="SAM" id="SignalP"/>
    </source>
</evidence>
<dbReference type="OrthoDB" id="428260at2759"/>
<feature type="chain" id="PRO_5040469346" description="Azaphilone pigments biosynthesis cluster protein L N-terminal domain-containing protein" evidence="2">
    <location>
        <begin position="18"/>
        <end position="420"/>
    </location>
</feature>
<reference evidence="4" key="1">
    <citation type="journal article" date="2021" name="Nat. Commun.">
        <title>Genetic determinants of endophytism in the Arabidopsis root mycobiome.</title>
        <authorList>
            <person name="Mesny F."/>
            <person name="Miyauchi S."/>
            <person name="Thiergart T."/>
            <person name="Pickel B."/>
            <person name="Atanasova L."/>
            <person name="Karlsson M."/>
            <person name="Huettel B."/>
            <person name="Barry K.W."/>
            <person name="Haridas S."/>
            <person name="Chen C."/>
            <person name="Bauer D."/>
            <person name="Andreopoulos W."/>
            <person name="Pangilinan J."/>
            <person name="LaButti K."/>
            <person name="Riley R."/>
            <person name="Lipzen A."/>
            <person name="Clum A."/>
            <person name="Drula E."/>
            <person name="Henrissat B."/>
            <person name="Kohler A."/>
            <person name="Grigoriev I.V."/>
            <person name="Martin F.M."/>
            <person name="Hacquard S."/>
        </authorList>
    </citation>
    <scope>NUCLEOTIDE SEQUENCE</scope>
    <source>
        <strain evidence="4">FSSC 5 MPI-SDFR-AT-0091</strain>
    </source>
</reference>
<evidence type="ECO:0000259" key="3">
    <source>
        <dbReference type="Pfam" id="PF17111"/>
    </source>
</evidence>
<sequence length="420" mass="47070">MADPLSISASILAVVTASVVSVKSLKETVERYRGRDETLRRLIGQLEDLISILDTLEKFSQVEASMLALLKGPVERCRQLCQAFEVVMKDFAGKSSTGFRDWAKMEFKKGDINEFMRTLSGYKSTIQIGLGTITLQTSKTTCDVLEQYSEMVQDTTYNLNVQLQRINEKMERFPSEEPDTTRSDFRDESTVIKHCIGICEEAMSRIGSMIDRERRVYSAALSEQATADATSTHPKLFQAHEETREMLENNRDSIAKYLGRLQERLNSLAMEQHPDSERKKLQLEKDIRALEDSLEVCRIASTEVSRQKVHTFGEVIAEGKSDQVVVTTLADLFNVGKAIAKDNSGQLIGSMAGVELIQLSKDRYSSLRFGAADTSRVNLMPPLTKNSELRVPGQEVNDQQPGPRVSSSKALPNETKKRTL</sequence>
<evidence type="ECO:0000256" key="1">
    <source>
        <dbReference type="SAM" id="MobiDB-lite"/>
    </source>
</evidence>
<organism evidence="4 5">
    <name type="scientific">Fusarium solani</name>
    <name type="common">Filamentous fungus</name>
    <dbReference type="NCBI Taxonomy" id="169388"/>
    <lineage>
        <taxon>Eukaryota</taxon>
        <taxon>Fungi</taxon>
        <taxon>Dikarya</taxon>
        <taxon>Ascomycota</taxon>
        <taxon>Pezizomycotina</taxon>
        <taxon>Sordariomycetes</taxon>
        <taxon>Hypocreomycetidae</taxon>
        <taxon>Hypocreales</taxon>
        <taxon>Nectriaceae</taxon>
        <taxon>Fusarium</taxon>
        <taxon>Fusarium solani species complex</taxon>
    </lineage>
</organism>